<dbReference type="Pfam" id="PF03124">
    <property type="entry name" value="EXS"/>
    <property type="match status" value="1"/>
</dbReference>
<evidence type="ECO:0000313" key="13">
    <source>
        <dbReference type="Proteomes" id="UP000326939"/>
    </source>
</evidence>
<gene>
    <name evidence="12" type="ORF">DKX38_012800</name>
</gene>
<evidence type="ECO:0000256" key="3">
    <source>
        <dbReference type="ARBA" id="ARBA00022448"/>
    </source>
</evidence>
<evidence type="ECO:0008006" key="14">
    <source>
        <dbReference type="Google" id="ProtNLM"/>
    </source>
</evidence>
<feature type="region of interest" description="Disordered" evidence="8">
    <location>
        <begin position="191"/>
        <end position="223"/>
    </location>
</feature>
<evidence type="ECO:0000256" key="9">
    <source>
        <dbReference type="SAM" id="Phobius"/>
    </source>
</evidence>
<organism evidence="12 13">
    <name type="scientific">Salix brachista</name>
    <dbReference type="NCBI Taxonomy" id="2182728"/>
    <lineage>
        <taxon>Eukaryota</taxon>
        <taxon>Viridiplantae</taxon>
        <taxon>Streptophyta</taxon>
        <taxon>Embryophyta</taxon>
        <taxon>Tracheophyta</taxon>
        <taxon>Spermatophyta</taxon>
        <taxon>Magnoliopsida</taxon>
        <taxon>eudicotyledons</taxon>
        <taxon>Gunneridae</taxon>
        <taxon>Pentapetalae</taxon>
        <taxon>rosids</taxon>
        <taxon>fabids</taxon>
        <taxon>Malpighiales</taxon>
        <taxon>Salicaceae</taxon>
        <taxon>Saliceae</taxon>
        <taxon>Salix</taxon>
    </lineage>
</organism>
<proteinExistence type="inferred from homology"/>
<evidence type="ECO:0000259" key="11">
    <source>
        <dbReference type="PROSITE" id="PS51382"/>
    </source>
</evidence>
<dbReference type="InterPro" id="IPR052486">
    <property type="entry name" value="PHO1"/>
</dbReference>
<evidence type="ECO:0000313" key="12">
    <source>
        <dbReference type="EMBL" id="KAB5544688.1"/>
    </source>
</evidence>
<feature type="transmembrane region" description="Helical" evidence="9">
    <location>
        <begin position="679"/>
        <end position="698"/>
    </location>
</feature>
<feature type="compositionally biased region" description="Acidic residues" evidence="8">
    <location>
        <begin position="194"/>
        <end position="205"/>
    </location>
</feature>
<protein>
    <recommendedName>
        <fullName evidence="14">SPX domain-containing protein</fullName>
    </recommendedName>
</protein>
<dbReference type="InterPro" id="IPR004331">
    <property type="entry name" value="SPX_dom"/>
</dbReference>
<dbReference type="Proteomes" id="UP000326939">
    <property type="component" value="Chromosome 8"/>
</dbReference>
<keyword evidence="3" id="KW-0813">Transport</keyword>
<dbReference type="GO" id="GO:0012505">
    <property type="term" value="C:endomembrane system"/>
    <property type="evidence" value="ECO:0007669"/>
    <property type="project" value="UniProtKB-SubCell"/>
</dbReference>
<dbReference type="GO" id="GO:0016036">
    <property type="term" value="P:cellular response to phosphate starvation"/>
    <property type="evidence" value="ECO:0007669"/>
    <property type="project" value="InterPro"/>
</dbReference>
<comment type="similarity">
    <text evidence="2">Belongs to the SYG1 (TC 2.A.94) family.</text>
</comment>
<comment type="subcellular location">
    <subcellularLocation>
        <location evidence="1">Endomembrane system</location>
        <topology evidence="1">Multi-pass membrane protein</topology>
    </subcellularLocation>
</comment>
<dbReference type="InterPro" id="IPR004342">
    <property type="entry name" value="EXS_C"/>
</dbReference>
<keyword evidence="6 9" id="KW-1133">Transmembrane helix</keyword>
<dbReference type="GO" id="GO:0006817">
    <property type="term" value="P:phosphate ion transport"/>
    <property type="evidence" value="ECO:0007669"/>
    <property type="project" value="UniProtKB-KW"/>
</dbReference>
<dbReference type="GO" id="GO:0016020">
    <property type="term" value="C:membrane"/>
    <property type="evidence" value="ECO:0007669"/>
    <property type="project" value="InterPro"/>
</dbReference>
<keyword evidence="4" id="KW-0592">Phosphate transport</keyword>
<keyword evidence="7 9" id="KW-0472">Membrane</keyword>
<feature type="domain" description="SPX" evidence="11">
    <location>
        <begin position="2"/>
        <end position="345"/>
    </location>
</feature>
<dbReference type="PROSITE" id="PS51382">
    <property type="entry name" value="SPX"/>
    <property type="match status" value="1"/>
</dbReference>
<keyword evidence="5 9" id="KW-0812">Transmembrane</keyword>
<feature type="compositionally biased region" description="Basic and acidic residues" evidence="8">
    <location>
        <begin position="206"/>
        <end position="223"/>
    </location>
</feature>
<dbReference type="InterPro" id="IPR034092">
    <property type="entry name" value="PHO1_SPX"/>
</dbReference>
<evidence type="ECO:0000256" key="2">
    <source>
        <dbReference type="ARBA" id="ARBA00009665"/>
    </source>
</evidence>
<evidence type="ECO:0000256" key="6">
    <source>
        <dbReference type="ARBA" id="ARBA00022989"/>
    </source>
</evidence>
<dbReference type="Pfam" id="PF03105">
    <property type="entry name" value="SPX"/>
    <property type="match status" value="1"/>
</dbReference>
<evidence type="ECO:0000256" key="5">
    <source>
        <dbReference type="ARBA" id="ARBA00022692"/>
    </source>
</evidence>
<evidence type="ECO:0000259" key="10">
    <source>
        <dbReference type="PROSITE" id="PS51380"/>
    </source>
</evidence>
<reference evidence="13" key="1">
    <citation type="journal article" date="2019" name="Gigascience">
        <title>De novo genome assembly of the endangered Acer yangbiense, a plant species with extremely small populations endemic to Yunnan Province, China.</title>
        <authorList>
            <person name="Yang J."/>
            <person name="Wariss H.M."/>
            <person name="Tao L."/>
            <person name="Zhang R."/>
            <person name="Yun Q."/>
            <person name="Hollingsworth P."/>
            <person name="Dao Z."/>
            <person name="Luo G."/>
            <person name="Guo H."/>
            <person name="Ma Y."/>
            <person name="Sun W."/>
        </authorList>
    </citation>
    <scope>NUCLEOTIDE SEQUENCE [LARGE SCALE GENOMIC DNA]</scope>
    <source>
        <strain evidence="13">cv. br00</strain>
    </source>
</reference>
<sequence length="1190" mass="129839">MVKFSKQFEGQLVPEWKEAFVDYWQLKKDLKKIHLLNNNSKNTLIKNNHHNSLSSDFLSSLKGGFSLFGHQHKDREAIHVVHKKLASSASKGDVYETELFEQFEDSDAAREFFSCLDLQLNKVNQFYKNKEKEFLDRGDCLKKQMDILVELKSAFKQQRDKAANAAQDSTEDASIDCRISCEEDSVKDRIEQEQIQDDSTDDLEKDEVLDSSRSEEMGESRRIMKTEDSKLRTLSGRVFNSQGKNLRINIPLTTPSRTFSAISYLVWGDLVNQSSNNCNPEGSKLRVNKTKLHHAEKMIKGAFIELYKGLRYLETYRNLNMLAFTKILKKFDKVTEKQVLPIYLKVVESSYFNSSDKVMNLADEVEDLFIKHFAGEDRRKARKYLKPHQHKESHSVTFFIGLFTGSFIALLVGYLIMARITGMYSRHPDTAYMETVYPVLRQVASTYPQYHRCILDMHLIYDCCGGNHVYSFVTSYERTFVFPSSSHPRPSVIELPVTACVPLQLLLPIKSLQLPSCDKEHHSITSLQGRHPVKVSNIWFQGLSLHLKVSLGSRAERNFNQIIYLIASKFISPQVVMLDFFMADQLCSQVPMLRNLEYVACYYLTGSYKTQDYGYCMRTEHYRDLAYAVSFLPYYWRAMQCARRWFDEGKTNHLINLGKYVSAMLAAGAKVAYEKEKSVGWLCLVVVISSAATIYQLYWDFVRDWGLLQKNSKNPWLRNELVLRRKFIYYFSMGLNLILRLAWLQTVIHSNFEHVDYRVTGLFLASLEVIRRGQWNFYRLENEHLNNAGKYRAVKTVPLPFHEEGAAIDIKLPRRISLVQFTSNECGERSQRLINRLAYEQGLVFVQGHKLVDNLGLEYDLGWGVGLLVKNQIQIEFDKKLFSKFLLHVLLLDSFVHGYKLKQSLPTFRPFLPGDTMNFLHSANQKRKGTSFQNSLRQFTIISGMEILANSVRGAVSSDIAVTVGGAGGLGGFGAGAGAAGGERTNAGDGAGGGIAGAGTGAGDGEAGAGAGAGVAGAGAGTSLAGAGAGAGVAGAGVAGAGAGTSLAGAGAGTSLAGDGAGVSFAGAGDTCGGGKEGGGVAGGGGSAGVCTGAAAGGLCGGCGGGTIGLVAGATLGDGGDIGVVAGGGVTALIGDCVGVVEGGGVVAVGAGAVGEVVDGDASGVWASVIANGKLRQAKMRAQSTKAILL</sequence>
<dbReference type="PANTHER" id="PTHR48477:SF1">
    <property type="entry name" value="PHOSPHATE TRANSPORTER PHO1"/>
    <property type="match status" value="1"/>
</dbReference>
<dbReference type="PANTHER" id="PTHR48477">
    <property type="entry name" value="PHOSPHATE TRANSPORTER PHO1"/>
    <property type="match status" value="1"/>
</dbReference>
<evidence type="ECO:0000256" key="8">
    <source>
        <dbReference type="SAM" id="MobiDB-lite"/>
    </source>
</evidence>
<comment type="caution">
    <text evidence="12">The sequence shown here is derived from an EMBL/GenBank/DDBJ whole genome shotgun (WGS) entry which is preliminary data.</text>
</comment>
<keyword evidence="13" id="KW-1185">Reference proteome</keyword>
<dbReference type="CDD" id="cd14476">
    <property type="entry name" value="SPX_PHO1_like"/>
    <property type="match status" value="1"/>
</dbReference>
<dbReference type="AlphaFoldDB" id="A0A5N5LQ22"/>
<feature type="transmembrane region" description="Helical" evidence="9">
    <location>
        <begin position="396"/>
        <end position="417"/>
    </location>
</feature>
<evidence type="ECO:0000256" key="1">
    <source>
        <dbReference type="ARBA" id="ARBA00004127"/>
    </source>
</evidence>
<accession>A0A5N5LQ22</accession>
<feature type="domain" description="EXS" evidence="10">
    <location>
        <begin position="617"/>
        <end position="811"/>
    </location>
</feature>
<evidence type="ECO:0000256" key="4">
    <source>
        <dbReference type="ARBA" id="ARBA00022592"/>
    </source>
</evidence>
<dbReference type="PROSITE" id="PS51380">
    <property type="entry name" value="EXS"/>
    <property type="match status" value="1"/>
</dbReference>
<name>A0A5N5LQ22_9ROSI</name>
<evidence type="ECO:0000256" key="7">
    <source>
        <dbReference type="ARBA" id="ARBA00023136"/>
    </source>
</evidence>
<dbReference type="EMBL" id="VDCV01000008">
    <property type="protein sequence ID" value="KAB5544688.1"/>
    <property type="molecule type" value="Genomic_DNA"/>
</dbReference>